<dbReference type="InterPro" id="IPR006638">
    <property type="entry name" value="Elp3/MiaA/NifB-like_rSAM"/>
</dbReference>
<accession>A0A1G5K5N6</accession>
<dbReference type="GO" id="GO:0046872">
    <property type="term" value="F:metal ion binding"/>
    <property type="evidence" value="ECO:0007669"/>
    <property type="project" value="UniProtKB-KW"/>
</dbReference>
<dbReference type="GO" id="GO:0051539">
    <property type="term" value="F:4 iron, 4 sulfur cluster binding"/>
    <property type="evidence" value="ECO:0007669"/>
    <property type="project" value="TreeGrafter"/>
</dbReference>
<dbReference type="GO" id="GO:0006779">
    <property type="term" value="P:porphyrin-containing compound biosynthetic process"/>
    <property type="evidence" value="ECO:0007669"/>
    <property type="project" value="TreeGrafter"/>
</dbReference>
<dbReference type="SFLD" id="SFLDG01065">
    <property type="entry name" value="anaerobic_coproporphyrinogen-I"/>
    <property type="match status" value="1"/>
</dbReference>
<dbReference type="SMART" id="SM00729">
    <property type="entry name" value="Elp3"/>
    <property type="match status" value="1"/>
</dbReference>
<dbReference type="SUPFAM" id="SSF102114">
    <property type="entry name" value="Radical SAM enzymes"/>
    <property type="match status" value="1"/>
</dbReference>
<dbReference type="RefSeq" id="WP_091545615.1">
    <property type="nucleotide sequence ID" value="NZ_FMUS01000024.1"/>
</dbReference>
<dbReference type="InterPro" id="IPR058240">
    <property type="entry name" value="rSAM_sf"/>
</dbReference>
<organism evidence="7 8">
    <name type="scientific">Alkaliphilus peptidifermentans DSM 18978</name>
    <dbReference type="NCBI Taxonomy" id="1120976"/>
    <lineage>
        <taxon>Bacteria</taxon>
        <taxon>Bacillati</taxon>
        <taxon>Bacillota</taxon>
        <taxon>Clostridia</taxon>
        <taxon>Peptostreptococcales</taxon>
        <taxon>Natronincolaceae</taxon>
        <taxon>Alkaliphilus</taxon>
    </lineage>
</organism>
<dbReference type="GO" id="GO:0003824">
    <property type="term" value="F:catalytic activity"/>
    <property type="evidence" value="ECO:0007669"/>
    <property type="project" value="InterPro"/>
</dbReference>
<dbReference type="AlphaFoldDB" id="A0A1G5K5N6"/>
<name>A0A1G5K5N6_9FIRM</name>
<dbReference type="PROSITE" id="PS51918">
    <property type="entry name" value="RADICAL_SAM"/>
    <property type="match status" value="1"/>
</dbReference>
<keyword evidence="5" id="KW-0411">Iron-sulfur</keyword>
<keyword evidence="3" id="KW-0479">Metal-binding</keyword>
<dbReference type="SFLD" id="SFLDS00029">
    <property type="entry name" value="Radical_SAM"/>
    <property type="match status" value="1"/>
</dbReference>
<sequence>MIERKYKVAILNYPLMNPYIDIKNPVEYFRLNETATSSDAVPLYIHIPFCGKICKFCVYSRQFLGDNVNLLKEYIKSLKKEIKLLGDTPYVKSLKIGAIFFGGGTPTCLSSEDLEEIIKMCRNNLPLIPDVEITVECDVKNTPREKVHKMRELGVSRISTGAQTLNPYFRELLGLNSSTQEVLDWIEMAREYHFNVISIDLMYGLPEQSPAQWIEDIKTALLLPIDHFSIYELLILTGSRLYEEHRNNPKASFAEHELYNMYLEADRLLQNNGYQHHIIPEYNLQGKQSSFWELTYDGYGDNLSVGASSYGFINGINYQNTADVNQYIKLLKEDRLPLQMVSERATPQQIMERTVVLALRRKFIEKTKFSNVYGRKISDEFGEVLAELKEAGLLVEDSDNLLLTKRGEYLQGDISSMFMKSTFNNVSPFKKQLSIGNHIVPEAL</sequence>
<dbReference type="Pfam" id="PF06969">
    <property type="entry name" value="HemN_C"/>
    <property type="match status" value="1"/>
</dbReference>
<evidence type="ECO:0000313" key="7">
    <source>
        <dbReference type="EMBL" id="SCY95985.1"/>
    </source>
</evidence>
<dbReference type="EMBL" id="FMUS01000024">
    <property type="protein sequence ID" value="SCY95985.1"/>
    <property type="molecule type" value="Genomic_DNA"/>
</dbReference>
<evidence type="ECO:0000256" key="4">
    <source>
        <dbReference type="ARBA" id="ARBA00023004"/>
    </source>
</evidence>
<keyword evidence="8" id="KW-1185">Reference proteome</keyword>
<dbReference type="Gene3D" id="3.20.20.70">
    <property type="entry name" value="Aldolase class I"/>
    <property type="match status" value="1"/>
</dbReference>
<reference evidence="7 8" key="1">
    <citation type="submission" date="2016-10" db="EMBL/GenBank/DDBJ databases">
        <authorList>
            <person name="de Groot N.N."/>
        </authorList>
    </citation>
    <scope>NUCLEOTIDE SEQUENCE [LARGE SCALE GENOMIC DNA]</scope>
    <source>
        <strain evidence="7 8">DSM 18978</strain>
    </source>
</reference>
<protein>
    <recommendedName>
        <fullName evidence="1">Heme chaperone HemW</fullName>
    </recommendedName>
</protein>
<evidence type="ECO:0000259" key="6">
    <source>
        <dbReference type="PROSITE" id="PS51918"/>
    </source>
</evidence>
<dbReference type="SFLD" id="SFLDG01082">
    <property type="entry name" value="B12-binding_domain_containing"/>
    <property type="match status" value="1"/>
</dbReference>
<evidence type="ECO:0000313" key="8">
    <source>
        <dbReference type="Proteomes" id="UP000198636"/>
    </source>
</evidence>
<evidence type="ECO:0000256" key="3">
    <source>
        <dbReference type="ARBA" id="ARBA00022723"/>
    </source>
</evidence>
<feature type="domain" description="Radical SAM core" evidence="6">
    <location>
        <begin position="35"/>
        <end position="272"/>
    </location>
</feature>
<keyword evidence="4" id="KW-0408">Iron</keyword>
<gene>
    <name evidence="7" type="ORF">SAMN03080606_03244</name>
</gene>
<proteinExistence type="predicted"/>
<dbReference type="STRING" id="1120976.SAMN03080606_03244"/>
<dbReference type="PANTHER" id="PTHR13932">
    <property type="entry name" value="COPROPORPHYRINIGEN III OXIDASE"/>
    <property type="match status" value="1"/>
</dbReference>
<dbReference type="InterPro" id="IPR034505">
    <property type="entry name" value="Coproporphyrinogen-III_oxidase"/>
</dbReference>
<dbReference type="Pfam" id="PF04055">
    <property type="entry name" value="Radical_SAM"/>
    <property type="match status" value="1"/>
</dbReference>
<evidence type="ECO:0000256" key="2">
    <source>
        <dbReference type="ARBA" id="ARBA00022691"/>
    </source>
</evidence>
<dbReference type="PANTHER" id="PTHR13932:SF5">
    <property type="entry name" value="RADICAL S-ADENOSYL METHIONINE DOMAIN-CONTAINING PROTEIN 1, MITOCHONDRIAL"/>
    <property type="match status" value="1"/>
</dbReference>
<dbReference type="InterPro" id="IPR010723">
    <property type="entry name" value="HemN_C"/>
</dbReference>
<dbReference type="OrthoDB" id="9808022at2"/>
<keyword evidence="2" id="KW-0949">S-adenosyl-L-methionine</keyword>
<dbReference type="GO" id="GO:0005737">
    <property type="term" value="C:cytoplasm"/>
    <property type="evidence" value="ECO:0007669"/>
    <property type="project" value="TreeGrafter"/>
</dbReference>
<evidence type="ECO:0000256" key="5">
    <source>
        <dbReference type="ARBA" id="ARBA00023014"/>
    </source>
</evidence>
<evidence type="ECO:0000256" key="1">
    <source>
        <dbReference type="ARBA" id="ARBA00017228"/>
    </source>
</evidence>
<dbReference type="InterPro" id="IPR007197">
    <property type="entry name" value="rSAM"/>
</dbReference>
<dbReference type="Proteomes" id="UP000198636">
    <property type="component" value="Unassembled WGS sequence"/>
</dbReference>
<dbReference type="InterPro" id="IPR013785">
    <property type="entry name" value="Aldolase_TIM"/>
</dbReference>